<gene>
    <name evidence="1" type="ORF">A163_19375</name>
</gene>
<dbReference type="Proteomes" id="UP000094638">
    <property type="component" value="Unassembled WGS sequence"/>
</dbReference>
<name>A0ABX3B7V6_9VIBR</name>
<keyword evidence="2" id="KW-1185">Reference proteome</keyword>
<dbReference type="EMBL" id="AJZO02000093">
    <property type="protein sequence ID" value="OEF51879.1"/>
    <property type="molecule type" value="Genomic_DNA"/>
</dbReference>
<organism evidence="1 2">
    <name type="scientific">Vibrio tasmaniensis 1F-267</name>
    <dbReference type="NCBI Taxonomy" id="1191324"/>
    <lineage>
        <taxon>Bacteria</taxon>
        <taxon>Pseudomonadati</taxon>
        <taxon>Pseudomonadota</taxon>
        <taxon>Gammaproteobacteria</taxon>
        <taxon>Vibrionales</taxon>
        <taxon>Vibrionaceae</taxon>
        <taxon>Vibrio</taxon>
    </lineage>
</organism>
<sequence>MSSTVLFIFEGRKTEPNIANNLARFFINEESNSLLRASYGCNIYQLYTKIKDDPYIEMYDVIVEEIKKKQVITQTDQDVLDIEDYDEISDIYLFFDYDCHCSNANDEHLQEMLEHFNDSQDKGLLCVSYPMVEAIRHQFGTQPTQIIHPIENDDLLGYKNWVNTGPNLSRSYHNWGAYDLNIWKEITESNLIRGNILVHQTAVLPTQQLEQFNIFEEQLSQHIPQRQIAVLSSFPFMLYDFYGKGLFPLLDNN</sequence>
<accession>A0ABX3B7V6</accession>
<evidence type="ECO:0000313" key="1">
    <source>
        <dbReference type="EMBL" id="OEF51879.1"/>
    </source>
</evidence>
<dbReference type="RefSeq" id="WP_017103187.1">
    <property type="nucleotide sequence ID" value="NZ_AJZO02000093.1"/>
</dbReference>
<proteinExistence type="predicted"/>
<evidence type="ECO:0008006" key="3">
    <source>
        <dbReference type="Google" id="ProtNLM"/>
    </source>
</evidence>
<evidence type="ECO:0000313" key="2">
    <source>
        <dbReference type="Proteomes" id="UP000094638"/>
    </source>
</evidence>
<reference evidence="1 2" key="1">
    <citation type="journal article" date="2012" name="Science">
        <title>Ecological populations of bacteria act as socially cohesive units of antibiotic production and resistance.</title>
        <authorList>
            <person name="Cordero O.X."/>
            <person name="Wildschutte H."/>
            <person name="Kirkup B."/>
            <person name="Proehl S."/>
            <person name="Ngo L."/>
            <person name="Hussain F."/>
            <person name="Le Roux F."/>
            <person name="Mincer T."/>
            <person name="Polz M.F."/>
        </authorList>
    </citation>
    <scope>NUCLEOTIDE SEQUENCE [LARGE SCALE GENOMIC DNA]</scope>
    <source>
        <strain evidence="1 2">1F-267</strain>
    </source>
</reference>
<comment type="caution">
    <text evidence="1">The sequence shown here is derived from an EMBL/GenBank/DDBJ whole genome shotgun (WGS) entry which is preliminary data.</text>
</comment>
<protein>
    <recommendedName>
        <fullName evidence="3">DUF4123 domain-containing protein</fullName>
    </recommendedName>
</protein>